<dbReference type="SUPFAM" id="SSF53474">
    <property type="entry name" value="alpha/beta-Hydrolases"/>
    <property type="match status" value="1"/>
</dbReference>
<organism evidence="3 4">
    <name type="scientific">Streptomyces cylindrosporus</name>
    <dbReference type="NCBI Taxonomy" id="2927583"/>
    <lineage>
        <taxon>Bacteria</taxon>
        <taxon>Bacillati</taxon>
        <taxon>Actinomycetota</taxon>
        <taxon>Actinomycetes</taxon>
        <taxon>Kitasatosporales</taxon>
        <taxon>Streptomycetaceae</taxon>
        <taxon>Streptomyces</taxon>
    </lineage>
</organism>
<evidence type="ECO:0000259" key="2">
    <source>
        <dbReference type="Pfam" id="PF00561"/>
    </source>
</evidence>
<keyword evidence="4" id="KW-1185">Reference proteome</keyword>
<dbReference type="Pfam" id="PF00561">
    <property type="entry name" value="Abhydrolase_1"/>
    <property type="match status" value="1"/>
</dbReference>
<dbReference type="InterPro" id="IPR000073">
    <property type="entry name" value="AB_hydrolase_1"/>
</dbReference>
<evidence type="ECO:0000313" key="3">
    <source>
        <dbReference type="EMBL" id="MCI3273960.1"/>
    </source>
</evidence>
<accession>A0ABS9Y9Q0</accession>
<dbReference type="PANTHER" id="PTHR43329">
    <property type="entry name" value="EPOXIDE HYDROLASE"/>
    <property type="match status" value="1"/>
</dbReference>
<dbReference type="GO" id="GO:0016787">
    <property type="term" value="F:hydrolase activity"/>
    <property type="evidence" value="ECO:0007669"/>
    <property type="project" value="UniProtKB-KW"/>
</dbReference>
<protein>
    <submittedName>
        <fullName evidence="3">Alpha/beta hydrolase</fullName>
    </submittedName>
</protein>
<dbReference type="EMBL" id="JALDAY010000007">
    <property type="protein sequence ID" value="MCI3273960.1"/>
    <property type="molecule type" value="Genomic_DNA"/>
</dbReference>
<gene>
    <name evidence="3" type="ORF">MQP27_22970</name>
</gene>
<feature type="domain" description="AB hydrolase-1" evidence="2">
    <location>
        <begin position="54"/>
        <end position="296"/>
    </location>
</feature>
<reference evidence="3" key="1">
    <citation type="submission" date="2022-03" db="EMBL/GenBank/DDBJ databases">
        <title>Streptomyces 7R015 and 7R016 isolated from Barleria lupulina in Thailand.</title>
        <authorList>
            <person name="Kanchanasin P."/>
            <person name="Phongsopitanun W."/>
            <person name="Tanasupawat S."/>
        </authorList>
    </citation>
    <scope>NUCLEOTIDE SEQUENCE</scope>
    <source>
        <strain evidence="3">7R015</strain>
    </source>
</reference>
<dbReference type="InterPro" id="IPR029058">
    <property type="entry name" value="AB_hydrolase_fold"/>
</dbReference>
<dbReference type="Proteomes" id="UP001165269">
    <property type="component" value="Unassembled WGS sequence"/>
</dbReference>
<sequence length="324" mass="34707">MMVTNAASGPSAPEGRGCVSRAPGLPEGFARTFTSRHVDVGDVRLHAVTGGEGPALLLHAGWPQAWYAWRLLMPALARDFRVVALDPRGVGESGKPVDGYDTGTLASDAVALMAALGHERFSMVGHDVGMWVGYALAADHPGRIDRLAVAEAAIPGLSPSPPLHSSRETNDRLWHFAFNRLSGLNEDLVRGREDLFFGHQFATKAAKPLPDHAVRHYVDTLAEDPAALRSSFEFYRALDTTVAQNERRRARRLELPVLAIGGGENLGEGVGATMRLAADDVETAVIPGCGHYPAEETPDEMLTVLRSFLMPDGLSRPPGGPGAR</sequence>
<evidence type="ECO:0000256" key="1">
    <source>
        <dbReference type="SAM" id="MobiDB-lite"/>
    </source>
</evidence>
<feature type="region of interest" description="Disordered" evidence="1">
    <location>
        <begin position="1"/>
        <end position="20"/>
    </location>
</feature>
<dbReference type="RefSeq" id="WP_242767220.1">
    <property type="nucleotide sequence ID" value="NZ_JALDAY010000007.1"/>
</dbReference>
<proteinExistence type="predicted"/>
<name>A0ABS9Y9Q0_9ACTN</name>
<dbReference type="Gene3D" id="3.40.50.1820">
    <property type="entry name" value="alpha/beta hydrolase"/>
    <property type="match status" value="1"/>
</dbReference>
<keyword evidence="3" id="KW-0378">Hydrolase</keyword>
<comment type="caution">
    <text evidence="3">The sequence shown here is derived from an EMBL/GenBank/DDBJ whole genome shotgun (WGS) entry which is preliminary data.</text>
</comment>
<evidence type="ECO:0000313" key="4">
    <source>
        <dbReference type="Proteomes" id="UP001165269"/>
    </source>
</evidence>